<keyword evidence="1" id="KW-0472">Membrane</keyword>
<keyword evidence="3" id="KW-1185">Reference proteome</keyword>
<dbReference type="AlphaFoldDB" id="A0A3S3Z8J4"/>
<sequence length="69" mass="7197">MTLIRSHPVASSETEAVADGLPYALTALTGILAFALAVVSATLMISLSTTAPFDVTTEDPPIVMRTYAD</sequence>
<evidence type="ECO:0000313" key="2">
    <source>
        <dbReference type="EMBL" id="RWZ51125.1"/>
    </source>
</evidence>
<proteinExistence type="predicted"/>
<protein>
    <submittedName>
        <fullName evidence="2">Uncharacterized protein</fullName>
    </submittedName>
</protein>
<dbReference type="EMBL" id="RZNB01000003">
    <property type="protein sequence ID" value="RWZ51125.1"/>
    <property type="molecule type" value="Genomic_DNA"/>
</dbReference>
<comment type="caution">
    <text evidence="2">The sequence shown here is derived from an EMBL/GenBank/DDBJ whole genome shotgun (WGS) entry which is preliminary data.</text>
</comment>
<keyword evidence="1" id="KW-1133">Transmembrane helix</keyword>
<evidence type="ECO:0000313" key="3">
    <source>
        <dbReference type="Proteomes" id="UP000288547"/>
    </source>
</evidence>
<dbReference type="Proteomes" id="UP000288547">
    <property type="component" value="Unassembled WGS sequence"/>
</dbReference>
<dbReference type="RefSeq" id="WP_128495116.1">
    <property type="nucleotide sequence ID" value="NZ_RZNB01000003.1"/>
</dbReference>
<name>A0A3S3Z8J4_9MICO</name>
<organism evidence="2 3">
    <name type="scientific">Labedella phragmitis</name>
    <dbReference type="NCBI Taxonomy" id="2498849"/>
    <lineage>
        <taxon>Bacteria</taxon>
        <taxon>Bacillati</taxon>
        <taxon>Actinomycetota</taxon>
        <taxon>Actinomycetes</taxon>
        <taxon>Micrococcales</taxon>
        <taxon>Microbacteriaceae</taxon>
        <taxon>Labedella</taxon>
    </lineage>
</organism>
<keyword evidence="1" id="KW-0812">Transmembrane</keyword>
<feature type="transmembrane region" description="Helical" evidence="1">
    <location>
        <begin position="20"/>
        <end position="45"/>
    </location>
</feature>
<reference evidence="2 3" key="1">
    <citation type="submission" date="2018-12" db="EMBL/GenBank/DDBJ databases">
        <authorList>
            <person name="Li F."/>
        </authorList>
    </citation>
    <scope>NUCLEOTIDE SEQUENCE [LARGE SCALE GENOMIC DNA]</scope>
    <source>
        <strain evidence="2 3">11W25H-1</strain>
    </source>
</reference>
<gene>
    <name evidence="2" type="ORF">ELQ90_10075</name>
</gene>
<accession>A0A3S3Z8J4</accession>
<evidence type="ECO:0000256" key="1">
    <source>
        <dbReference type="SAM" id="Phobius"/>
    </source>
</evidence>